<protein>
    <submittedName>
        <fullName evidence="3">T9SS type A sorting domain-containing protein</fullName>
    </submittedName>
</protein>
<feature type="domain" description="Fibronectin type-III" evidence="2">
    <location>
        <begin position="145"/>
        <end position="237"/>
    </location>
</feature>
<evidence type="ECO:0000313" key="3">
    <source>
        <dbReference type="EMBL" id="HIX45060.1"/>
    </source>
</evidence>
<dbReference type="AlphaFoldDB" id="A0A9D1VR47"/>
<evidence type="ECO:0000259" key="2">
    <source>
        <dbReference type="PROSITE" id="PS50853"/>
    </source>
</evidence>
<dbReference type="Proteomes" id="UP000824246">
    <property type="component" value="Unassembled WGS sequence"/>
</dbReference>
<reference evidence="3" key="1">
    <citation type="journal article" date="2021" name="PeerJ">
        <title>Extensive microbial diversity within the chicken gut microbiome revealed by metagenomics and culture.</title>
        <authorList>
            <person name="Gilroy R."/>
            <person name="Ravi A."/>
            <person name="Getino M."/>
            <person name="Pursley I."/>
            <person name="Horton D.L."/>
            <person name="Alikhan N.F."/>
            <person name="Baker D."/>
            <person name="Gharbi K."/>
            <person name="Hall N."/>
            <person name="Watson M."/>
            <person name="Adriaenssens E.M."/>
            <person name="Foster-Nyarko E."/>
            <person name="Jarju S."/>
            <person name="Secka A."/>
            <person name="Antonio M."/>
            <person name="Oren A."/>
            <person name="Chaudhuri R.R."/>
            <person name="La Ragione R."/>
            <person name="Hildebrand F."/>
            <person name="Pallen M.J."/>
        </authorList>
    </citation>
    <scope>NUCLEOTIDE SEQUENCE</scope>
    <source>
        <strain evidence="3">ChiHjej12B11-16260</strain>
    </source>
</reference>
<dbReference type="NCBIfam" id="TIGR04183">
    <property type="entry name" value="Por_Secre_tail"/>
    <property type="match status" value="1"/>
</dbReference>
<feature type="domain" description="Fibronectin type-III" evidence="2">
    <location>
        <begin position="357"/>
        <end position="452"/>
    </location>
</feature>
<dbReference type="EMBL" id="DXFB01000063">
    <property type="protein sequence ID" value="HIX45060.1"/>
    <property type="molecule type" value="Genomic_DNA"/>
</dbReference>
<feature type="signal peptide" evidence="1">
    <location>
        <begin position="1"/>
        <end position="24"/>
    </location>
</feature>
<gene>
    <name evidence="3" type="ORF">H9982_02440</name>
</gene>
<dbReference type="InterPro" id="IPR013783">
    <property type="entry name" value="Ig-like_fold"/>
</dbReference>
<name>A0A9D1VR47_9BACT</name>
<evidence type="ECO:0000313" key="4">
    <source>
        <dbReference type="Proteomes" id="UP000824246"/>
    </source>
</evidence>
<proteinExistence type="predicted"/>
<accession>A0A9D1VR47</accession>
<evidence type="ECO:0000256" key="1">
    <source>
        <dbReference type="SAM" id="SignalP"/>
    </source>
</evidence>
<sequence>MKTLYFKQACVAVLAFLGAGSVMAQQPYCGEVLTHLGYQNPVYVENAVVVTIEKATDTQARISVAPANENKTMALVRVEDATGAKEFTEREGESIVGTIDYSETPASIVFSNIQWKFEGAAETWKYENINASFTDCASIADDEEAPTDFELLSVTPGPVSVTFVVKATDNSGRVTYTAQVGEETATVTGNSGEETTIVVRGLTAGTEYDYVVTAADAAGNVCDTRFEDKVTTTVATTKVWYGVVEPADYVQGGDVFAPTIVYSITCNPDMTLTMDMTLNSGYKDLQVEVNFGTPDAYLPATADDLHFTVTTTATYDEGQELAGFFWVKYSGGVSRANFTYVVGSENEPIVPEEDTEAPVINKAEVTSYTHRAVTLTLNVTDNVASNVKVEVSADDFASVLYTEPVLTCGSDVTCEVTGLDAETVYNLKVRATDASQNVSEVVALPQFTTEAAPDLEETVYNGYILPENWNEKGTPDGWDTTFNPTLYYTITTTIDNQLKINVRLNEGCTGLHAEAYVNNVNNALAAVDNLTFEGTTTATYERGEIVSIYFRFPYASAVSSTQPIAFEVGSSENLPNSIEGVAAATARVYAAAGILYVEGAEAGSAVTVYNVAGQQVAASQTTGSTTSFAIAVHGIYIVKVENTTYKVVL</sequence>
<dbReference type="SUPFAM" id="SSF49265">
    <property type="entry name" value="Fibronectin type III"/>
    <property type="match status" value="1"/>
</dbReference>
<dbReference type="SMART" id="SM00060">
    <property type="entry name" value="FN3"/>
    <property type="match status" value="2"/>
</dbReference>
<reference evidence="3" key="2">
    <citation type="submission" date="2021-04" db="EMBL/GenBank/DDBJ databases">
        <authorList>
            <person name="Gilroy R."/>
        </authorList>
    </citation>
    <scope>NUCLEOTIDE SEQUENCE</scope>
    <source>
        <strain evidence="3">ChiHjej12B11-16260</strain>
    </source>
</reference>
<dbReference type="Gene3D" id="2.60.40.10">
    <property type="entry name" value="Immunoglobulins"/>
    <property type="match status" value="2"/>
</dbReference>
<dbReference type="InterPro" id="IPR003961">
    <property type="entry name" value="FN3_dom"/>
</dbReference>
<keyword evidence="1" id="KW-0732">Signal</keyword>
<organism evidence="3 4">
    <name type="scientific">Candidatus Barnesiella excrementipullorum</name>
    <dbReference type="NCBI Taxonomy" id="2838479"/>
    <lineage>
        <taxon>Bacteria</taxon>
        <taxon>Pseudomonadati</taxon>
        <taxon>Bacteroidota</taxon>
        <taxon>Bacteroidia</taxon>
        <taxon>Bacteroidales</taxon>
        <taxon>Barnesiellaceae</taxon>
        <taxon>Barnesiella</taxon>
    </lineage>
</organism>
<dbReference type="InterPro" id="IPR036116">
    <property type="entry name" value="FN3_sf"/>
</dbReference>
<comment type="caution">
    <text evidence="3">The sequence shown here is derived from an EMBL/GenBank/DDBJ whole genome shotgun (WGS) entry which is preliminary data.</text>
</comment>
<dbReference type="InterPro" id="IPR026444">
    <property type="entry name" value="Secre_tail"/>
</dbReference>
<dbReference type="PROSITE" id="PS50853">
    <property type="entry name" value="FN3"/>
    <property type="match status" value="2"/>
</dbReference>
<dbReference type="CDD" id="cd00063">
    <property type="entry name" value="FN3"/>
    <property type="match status" value="1"/>
</dbReference>
<feature type="chain" id="PRO_5038520539" evidence="1">
    <location>
        <begin position="25"/>
        <end position="649"/>
    </location>
</feature>